<feature type="compositionally biased region" description="Basic and acidic residues" evidence="10">
    <location>
        <begin position="275"/>
        <end position="284"/>
    </location>
</feature>
<evidence type="ECO:0000256" key="1">
    <source>
        <dbReference type="ARBA" id="ARBA00004651"/>
    </source>
</evidence>
<evidence type="ECO:0000256" key="6">
    <source>
        <dbReference type="ARBA" id="ARBA00023136"/>
    </source>
</evidence>
<feature type="compositionally biased region" description="Pro residues" evidence="10">
    <location>
        <begin position="463"/>
        <end position="478"/>
    </location>
</feature>
<dbReference type="PROSITE" id="PS00237">
    <property type="entry name" value="G_PROTEIN_RECEP_F1_1"/>
    <property type="match status" value="1"/>
</dbReference>
<evidence type="ECO:0000256" key="5">
    <source>
        <dbReference type="ARBA" id="ARBA00023040"/>
    </source>
</evidence>
<proteinExistence type="inferred from homology"/>
<feature type="transmembrane region" description="Helical" evidence="11">
    <location>
        <begin position="100"/>
        <end position="126"/>
    </location>
</feature>
<dbReference type="PANTHER" id="PTHR24248:SF204">
    <property type="entry name" value="HISTAMINE H1 RECEPTOR"/>
    <property type="match status" value="1"/>
</dbReference>
<feature type="transmembrane region" description="Helical" evidence="11">
    <location>
        <begin position="180"/>
        <end position="205"/>
    </location>
</feature>
<dbReference type="GO" id="GO:0045202">
    <property type="term" value="C:synapse"/>
    <property type="evidence" value="ECO:0007669"/>
    <property type="project" value="GOC"/>
</dbReference>
<keyword evidence="6 11" id="KW-0472">Membrane</keyword>
<feature type="region of interest" description="Disordered" evidence="10">
    <location>
        <begin position="267"/>
        <end position="303"/>
    </location>
</feature>
<dbReference type="Proteomes" id="UP000192578">
    <property type="component" value="Unassembled WGS sequence"/>
</dbReference>
<feature type="transmembrane region" description="Helical" evidence="11">
    <location>
        <begin position="138"/>
        <end position="159"/>
    </location>
</feature>
<evidence type="ECO:0000256" key="4">
    <source>
        <dbReference type="ARBA" id="ARBA00022989"/>
    </source>
</evidence>
<reference evidence="14" key="1">
    <citation type="submission" date="2017-01" db="EMBL/GenBank/DDBJ databases">
        <title>Comparative genomics of anhydrobiosis in the tardigrade Hypsibius dujardini.</title>
        <authorList>
            <person name="Yoshida Y."/>
            <person name="Koutsovoulos G."/>
            <person name="Laetsch D."/>
            <person name="Stevens L."/>
            <person name="Kumar S."/>
            <person name="Horikawa D."/>
            <person name="Ishino K."/>
            <person name="Komine S."/>
            <person name="Tomita M."/>
            <person name="Blaxter M."/>
            <person name="Arakawa K."/>
        </authorList>
    </citation>
    <scope>NUCLEOTIDE SEQUENCE [LARGE SCALE GENOMIC DNA]</scope>
    <source>
        <strain evidence="14">Z151</strain>
    </source>
</reference>
<evidence type="ECO:0000256" key="9">
    <source>
        <dbReference type="RuleBase" id="RU000688"/>
    </source>
</evidence>
<comment type="subcellular location">
    <subcellularLocation>
        <location evidence="1">Cell membrane</location>
        <topology evidence="1">Multi-pass membrane protein</topology>
    </subcellularLocation>
</comment>
<evidence type="ECO:0000256" key="7">
    <source>
        <dbReference type="ARBA" id="ARBA00023170"/>
    </source>
</evidence>
<feature type="compositionally biased region" description="Polar residues" evidence="10">
    <location>
        <begin position="445"/>
        <end position="457"/>
    </location>
</feature>
<dbReference type="OrthoDB" id="10071887at2759"/>
<evidence type="ECO:0000256" key="3">
    <source>
        <dbReference type="ARBA" id="ARBA00022692"/>
    </source>
</evidence>
<evidence type="ECO:0000256" key="8">
    <source>
        <dbReference type="ARBA" id="ARBA00023224"/>
    </source>
</evidence>
<feature type="compositionally biased region" description="Low complexity" evidence="10">
    <location>
        <begin position="285"/>
        <end position="299"/>
    </location>
</feature>
<keyword evidence="8 9" id="KW-0807">Transducer</keyword>
<feature type="region of interest" description="Disordered" evidence="10">
    <location>
        <begin position="412"/>
        <end position="482"/>
    </location>
</feature>
<dbReference type="PROSITE" id="PS50262">
    <property type="entry name" value="G_PROTEIN_RECEP_F1_2"/>
    <property type="match status" value="1"/>
</dbReference>
<dbReference type="GO" id="GO:0005886">
    <property type="term" value="C:plasma membrane"/>
    <property type="evidence" value="ECO:0007669"/>
    <property type="project" value="UniProtKB-SubCell"/>
</dbReference>
<name>A0A1W0WWJ2_HYPEX</name>
<dbReference type="SMART" id="SM01381">
    <property type="entry name" value="7TM_GPCR_Srsx"/>
    <property type="match status" value="1"/>
</dbReference>
<evidence type="ECO:0000256" key="2">
    <source>
        <dbReference type="ARBA" id="ARBA00022475"/>
    </source>
</evidence>
<accession>A0A1W0WWJ2</accession>
<feature type="transmembrane region" description="Helical" evidence="11">
    <location>
        <begin position="225"/>
        <end position="247"/>
    </location>
</feature>
<dbReference type="SUPFAM" id="SSF81321">
    <property type="entry name" value="Family A G protein-coupled receptor-like"/>
    <property type="match status" value="1"/>
</dbReference>
<dbReference type="GO" id="GO:0071880">
    <property type="term" value="P:adenylate cyclase-activating adrenergic receptor signaling pathway"/>
    <property type="evidence" value="ECO:0007669"/>
    <property type="project" value="TreeGrafter"/>
</dbReference>
<evidence type="ECO:0000256" key="10">
    <source>
        <dbReference type="SAM" id="MobiDB-lite"/>
    </source>
</evidence>
<dbReference type="Pfam" id="PF00001">
    <property type="entry name" value="7tm_1"/>
    <property type="match status" value="1"/>
</dbReference>
<evidence type="ECO:0000313" key="14">
    <source>
        <dbReference type="Proteomes" id="UP000192578"/>
    </source>
</evidence>
<dbReference type="GO" id="GO:0043410">
    <property type="term" value="P:positive regulation of MAPK cascade"/>
    <property type="evidence" value="ECO:0007669"/>
    <property type="project" value="TreeGrafter"/>
</dbReference>
<feature type="region of interest" description="Disordered" evidence="10">
    <location>
        <begin position="596"/>
        <end position="636"/>
    </location>
</feature>
<dbReference type="PRINTS" id="PR00237">
    <property type="entry name" value="GPCRRHODOPSN"/>
</dbReference>
<feature type="domain" description="G-protein coupled receptors family 1 profile" evidence="12">
    <location>
        <begin position="80"/>
        <end position="571"/>
    </location>
</feature>
<gene>
    <name evidence="13" type="ORF">BV898_06337</name>
</gene>
<keyword evidence="5 9" id="KW-0297">G-protein coupled receptor</keyword>
<dbReference type="PRINTS" id="PR00243">
    <property type="entry name" value="MUSCARINICR"/>
</dbReference>
<dbReference type="AlphaFoldDB" id="A0A1W0WWJ2"/>
<keyword evidence="3 9" id="KW-0812">Transmembrane</keyword>
<evidence type="ECO:0000256" key="11">
    <source>
        <dbReference type="SAM" id="Phobius"/>
    </source>
</evidence>
<dbReference type="InterPro" id="IPR000995">
    <property type="entry name" value="Musac_Ach_rcpt"/>
</dbReference>
<feature type="transmembrane region" description="Helical" evidence="11">
    <location>
        <begin position="60"/>
        <end position="88"/>
    </location>
</feature>
<dbReference type="GO" id="GO:0016907">
    <property type="term" value="F:G protein-coupled acetylcholine receptor activity"/>
    <property type="evidence" value="ECO:0007669"/>
    <property type="project" value="InterPro"/>
</dbReference>
<dbReference type="PANTHER" id="PTHR24248">
    <property type="entry name" value="ADRENERGIC RECEPTOR-RELATED G-PROTEIN COUPLED RECEPTOR"/>
    <property type="match status" value="1"/>
</dbReference>
<sequence length="636" mass="70329">MEPAGAGGAAILLDDDDDYYLTTPGYPGSGSNASLSPPADLFPAASNHSTAVVVSGDLDLYVIIPLGIFLAVLSLVTFAGNVMVLHALRTEKKLQTVSNIFIMSLAIADCSVGLFAMPLSAVYALLGYWPFGLVVCNMWLSMDYVASTASIFNLFALSLDRFWSIISPLRYLKKRTRKRAIIMCSSVWLASLLWIIPVVGWHQMFNDGRRDVPVEECDTEFADEQVFKVLTAIFNFYVPMAAMIALYGRIFHEIKLRAKSFEEANSAVTHSSSQRKKDPSEKAPKATLTTAETATTPLANGTAGGTNGQLLPYYCDAPANGIPQIVVETPDDGTPGLVKKRRIVEYDGITLIHLSDKFVSMENLEKEEFFDDVDVCVEWDSDSEVVTTLQLPESTIDDDCVSLSDFDIEEDEEAAEQEAERKKKVKKRRKRKFPKMSTMKFTRKLSLSRTPSTQAQAQAVVPTPTPSPRPSDPTPTLPSPSSKKRLLTMMQSKKAASAHTGGVKDQPNKFKREKKAAFQLGVILGAFCLCFMPYFISFIITAFCKDCVSPAVHSIFTWLGYVNSTTNPFLYTWTNANFRSAFRKILRMKETPKKPVYMQMPHKTPRPKKQPLEARVSGTASGGTTAPARKSDDTRL</sequence>
<evidence type="ECO:0000259" key="12">
    <source>
        <dbReference type="PROSITE" id="PS50262"/>
    </source>
</evidence>
<keyword evidence="2" id="KW-1003">Cell membrane</keyword>
<feature type="compositionally biased region" description="Basic residues" evidence="10">
    <location>
        <begin position="422"/>
        <end position="434"/>
    </location>
</feature>
<keyword evidence="4 11" id="KW-1133">Transmembrane helix</keyword>
<dbReference type="InterPro" id="IPR000276">
    <property type="entry name" value="GPCR_Rhodpsn"/>
</dbReference>
<comment type="caution">
    <text evidence="13">The sequence shown here is derived from an EMBL/GenBank/DDBJ whole genome shotgun (WGS) entry which is preliminary data.</text>
</comment>
<evidence type="ECO:0000313" key="13">
    <source>
        <dbReference type="EMBL" id="OQV19563.1"/>
    </source>
</evidence>
<comment type="similarity">
    <text evidence="9">Belongs to the G-protein coupled receptor 1 family.</text>
</comment>
<protein>
    <submittedName>
        <fullName evidence="13">Histamine H1 receptor</fullName>
    </submittedName>
</protein>
<dbReference type="Gene3D" id="1.20.1070.10">
    <property type="entry name" value="Rhodopsin 7-helix transmembrane proteins"/>
    <property type="match status" value="2"/>
</dbReference>
<organism evidence="13 14">
    <name type="scientific">Hypsibius exemplaris</name>
    <name type="common">Freshwater tardigrade</name>
    <dbReference type="NCBI Taxonomy" id="2072580"/>
    <lineage>
        <taxon>Eukaryota</taxon>
        <taxon>Metazoa</taxon>
        <taxon>Ecdysozoa</taxon>
        <taxon>Tardigrada</taxon>
        <taxon>Eutardigrada</taxon>
        <taxon>Parachela</taxon>
        <taxon>Hypsibioidea</taxon>
        <taxon>Hypsibiidae</taxon>
        <taxon>Hypsibius</taxon>
    </lineage>
</organism>
<dbReference type="InterPro" id="IPR017452">
    <property type="entry name" value="GPCR_Rhodpsn_7TM"/>
</dbReference>
<keyword evidence="14" id="KW-1185">Reference proteome</keyword>
<feature type="transmembrane region" description="Helical" evidence="11">
    <location>
        <begin position="516"/>
        <end position="540"/>
    </location>
</feature>
<dbReference type="EMBL" id="MTYJ01000037">
    <property type="protein sequence ID" value="OQV19563.1"/>
    <property type="molecule type" value="Genomic_DNA"/>
</dbReference>
<keyword evidence="7 9" id="KW-0675">Receptor</keyword>